<dbReference type="InterPro" id="IPR036942">
    <property type="entry name" value="Beta-barrel_TonB_sf"/>
</dbReference>
<keyword evidence="10" id="KW-1185">Reference proteome</keyword>
<keyword evidence="6" id="KW-0998">Cell outer membrane</keyword>
<evidence type="ECO:0000256" key="3">
    <source>
        <dbReference type="ARBA" id="ARBA00022452"/>
    </source>
</evidence>
<dbReference type="RefSeq" id="WP_211939872.1">
    <property type="nucleotide sequence ID" value="NZ_CP073078.1"/>
</dbReference>
<dbReference type="KEGG" id="caul:KCG34_08105"/>
<feature type="domain" description="TonB-dependent receptor plug" evidence="8">
    <location>
        <begin position="59"/>
        <end position="165"/>
    </location>
</feature>
<gene>
    <name evidence="9" type="ORF">KCG34_08105</name>
</gene>
<organism evidence="9 10">
    <name type="scientific">Phenylobacterium montanum</name>
    <dbReference type="NCBI Taxonomy" id="2823693"/>
    <lineage>
        <taxon>Bacteria</taxon>
        <taxon>Pseudomonadati</taxon>
        <taxon>Pseudomonadota</taxon>
        <taxon>Alphaproteobacteria</taxon>
        <taxon>Caulobacterales</taxon>
        <taxon>Caulobacteraceae</taxon>
        <taxon>Phenylobacterium</taxon>
    </lineage>
</organism>
<dbReference type="GO" id="GO:0009279">
    <property type="term" value="C:cell outer membrane"/>
    <property type="evidence" value="ECO:0007669"/>
    <property type="project" value="UniProtKB-SubCell"/>
</dbReference>
<dbReference type="PANTHER" id="PTHR30069">
    <property type="entry name" value="TONB-DEPENDENT OUTER MEMBRANE RECEPTOR"/>
    <property type="match status" value="1"/>
</dbReference>
<feature type="signal peptide" evidence="7">
    <location>
        <begin position="1"/>
        <end position="32"/>
    </location>
</feature>
<keyword evidence="7" id="KW-0732">Signal</keyword>
<dbReference type="AlphaFoldDB" id="A0A975IWG8"/>
<dbReference type="InterPro" id="IPR012910">
    <property type="entry name" value="Plug_dom"/>
</dbReference>
<keyword evidence="9" id="KW-0675">Receptor</keyword>
<name>A0A975IWG8_9CAUL</name>
<evidence type="ECO:0000256" key="1">
    <source>
        <dbReference type="ARBA" id="ARBA00004571"/>
    </source>
</evidence>
<dbReference type="InterPro" id="IPR039426">
    <property type="entry name" value="TonB-dep_rcpt-like"/>
</dbReference>
<reference evidence="9" key="1">
    <citation type="submission" date="2021-04" db="EMBL/GenBank/DDBJ databases">
        <title>The complete genome sequence of Caulobacter sp. S6.</title>
        <authorList>
            <person name="Tang Y."/>
            <person name="Ouyang W."/>
            <person name="Liu Q."/>
            <person name="Huang B."/>
            <person name="Guo Z."/>
            <person name="Lei P."/>
        </authorList>
    </citation>
    <scope>NUCLEOTIDE SEQUENCE</scope>
    <source>
        <strain evidence="9">S6</strain>
    </source>
</reference>
<evidence type="ECO:0000256" key="5">
    <source>
        <dbReference type="ARBA" id="ARBA00023136"/>
    </source>
</evidence>
<comment type="subcellular location">
    <subcellularLocation>
        <location evidence="1">Cell outer membrane</location>
        <topology evidence="1">Multi-pass membrane protein</topology>
    </subcellularLocation>
</comment>
<evidence type="ECO:0000259" key="8">
    <source>
        <dbReference type="Pfam" id="PF07715"/>
    </source>
</evidence>
<dbReference type="GO" id="GO:0044718">
    <property type="term" value="P:siderophore transmembrane transport"/>
    <property type="evidence" value="ECO:0007669"/>
    <property type="project" value="TreeGrafter"/>
</dbReference>
<dbReference type="PANTHER" id="PTHR30069:SF36">
    <property type="entry name" value="BLL6948 PROTEIN"/>
    <property type="match status" value="1"/>
</dbReference>
<evidence type="ECO:0000256" key="2">
    <source>
        <dbReference type="ARBA" id="ARBA00022448"/>
    </source>
</evidence>
<sequence length="705" mass="76055">MTAGRHTHWRRASASASALAVALATAGGAARADTAAADIDTIVVTAKLRDAIGGPDSASAGVVGGVELSQRPILRQAEILEAAPGMIVTAHTSGGKANQYYLRGFNLDHGTDFASSVDGAPVNLGSHAHGQGYMDLNWLIPELVASVSYRKGPYYADAGDFAAAGDAAVTYLPKLPSNFVQLEGGTDDYARVLIAGSGDLGPGRLLYAAEYIYYDGPYREPGAYRRPNGVLKYTFGDTSRGGGLTFQAYDAHWTASDQIPVAAIPTLPSGQYGAIDPTSTGATDRYSAVGEWHWQEGSISHQVRLYAIKYGLNLYSDFSAFIDQAHGDQFRQFDDRYIVGGAWRTTISGDYLGESDIDAVGFETRNDFVKLELDHTQARRFLQNYRTDRVSVNSAAAWWSNSVRWTPWLATQAGLRLEAFHFNDHSNTAANSGDTSILRSAPKFGITGSPRSGIDLYAQAGISYRSNDARGIFDVAPSYRGGPVPNQKSKAIVRSEGVEVGLRFKAAHGLTSTVAVWYLQSNSEAFFSGDTGSNTDTDRPGQRYGVEWNNIYKPTPWLTIDADAAQSQAFFADHDKAVGDRIPEAIKTSVSASATIHDLNFAPGLTASLRLRYFAPRDLTQDGGQRSAPSTVVNGRVTYDVSRNLTVGLEALNLLDVKYNDAEYYDAFRLRGQPANPASADGSYQGHVIHAGEPREIRASLTVKF</sequence>
<evidence type="ECO:0000256" key="7">
    <source>
        <dbReference type="SAM" id="SignalP"/>
    </source>
</evidence>
<keyword evidence="5" id="KW-0472">Membrane</keyword>
<dbReference type="Pfam" id="PF07715">
    <property type="entry name" value="Plug"/>
    <property type="match status" value="1"/>
</dbReference>
<dbReference type="Gene3D" id="2.170.130.10">
    <property type="entry name" value="TonB-dependent receptor, plug domain"/>
    <property type="match status" value="1"/>
</dbReference>
<feature type="chain" id="PRO_5037516816" evidence="7">
    <location>
        <begin position="33"/>
        <end position="705"/>
    </location>
</feature>
<evidence type="ECO:0000313" key="10">
    <source>
        <dbReference type="Proteomes" id="UP000676409"/>
    </source>
</evidence>
<keyword evidence="3" id="KW-1134">Transmembrane beta strand</keyword>
<accession>A0A975IWG8</accession>
<dbReference type="GO" id="GO:0015344">
    <property type="term" value="F:siderophore uptake transmembrane transporter activity"/>
    <property type="evidence" value="ECO:0007669"/>
    <property type="project" value="TreeGrafter"/>
</dbReference>
<dbReference type="InterPro" id="IPR037066">
    <property type="entry name" value="Plug_dom_sf"/>
</dbReference>
<dbReference type="PROSITE" id="PS00430">
    <property type="entry name" value="TONB_DEPENDENT_REC_1"/>
    <property type="match status" value="1"/>
</dbReference>
<dbReference type="SUPFAM" id="SSF56935">
    <property type="entry name" value="Porins"/>
    <property type="match status" value="1"/>
</dbReference>
<protein>
    <submittedName>
        <fullName evidence="9">TonB-dependent receptor</fullName>
    </submittedName>
</protein>
<evidence type="ECO:0000256" key="6">
    <source>
        <dbReference type="ARBA" id="ARBA00023237"/>
    </source>
</evidence>
<dbReference type="Proteomes" id="UP000676409">
    <property type="component" value="Chromosome"/>
</dbReference>
<keyword evidence="4" id="KW-0812">Transmembrane</keyword>
<evidence type="ECO:0000313" key="9">
    <source>
        <dbReference type="EMBL" id="QUD89820.1"/>
    </source>
</evidence>
<dbReference type="InterPro" id="IPR010916">
    <property type="entry name" value="TonB_box_CS"/>
</dbReference>
<dbReference type="EMBL" id="CP073078">
    <property type="protein sequence ID" value="QUD89820.1"/>
    <property type="molecule type" value="Genomic_DNA"/>
</dbReference>
<proteinExistence type="predicted"/>
<evidence type="ECO:0000256" key="4">
    <source>
        <dbReference type="ARBA" id="ARBA00022692"/>
    </source>
</evidence>
<keyword evidence="2" id="KW-0813">Transport</keyword>
<dbReference type="Gene3D" id="2.40.170.20">
    <property type="entry name" value="TonB-dependent receptor, beta-barrel domain"/>
    <property type="match status" value="1"/>
</dbReference>